<evidence type="ECO:0000313" key="4">
    <source>
        <dbReference type="Proteomes" id="UP000054011"/>
    </source>
</evidence>
<keyword evidence="2" id="KW-0812">Transmembrane</keyword>
<protein>
    <submittedName>
        <fullName evidence="3">Uncharacterized protein</fullName>
    </submittedName>
</protein>
<dbReference type="Proteomes" id="UP000054011">
    <property type="component" value="Unassembled WGS sequence"/>
</dbReference>
<reference evidence="3 4" key="1">
    <citation type="submission" date="2015-11" db="EMBL/GenBank/DDBJ databases">
        <title>Genome-wide analysis reveals the secondary metabolome in Streptomyces kanasensis ZX01.</title>
        <authorList>
            <person name="Zhang G."/>
            <person name="Han L."/>
            <person name="Feng J."/>
            <person name="Zhang X."/>
        </authorList>
    </citation>
    <scope>NUCLEOTIDE SEQUENCE [LARGE SCALE GENOMIC DNA]</scope>
    <source>
        <strain evidence="3 4">ZX01</strain>
    </source>
</reference>
<name>A0A100Y2U9_9ACTN</name>
<proteinExistence type="predicted"/>
<dbReference type="EMBL" id="LNSV01000069">
    <property type="protein sequence ID" value="KUH36647.1"/>
    <property type="molecule type" value="Genomic_DNA"/>
</dbReference>
<evidence type="ECO:0000313" key="3">
    <source>
        <dbReference type="EMBL" id="KUH36647.1"/>
    </source>
</evidence>
<keyword evidence="2" id="KW-1133">Transmembrane helix</keyword>
<comment type="caution">
    <text evidence="3">The sequence shown here is derived from an EMBL/GenBank/DDBJ whole genome shotgun (WGS) entry which is preliminary data.</text>
</comment>
<feature type="region of interest" description="Disordered" evidence="1">
    <location>
        <begin position="1"/>
        <end position="20"/>
    </location>
</feature>
<gene>
    <name evidence="3" type="ORF">ATE80_22555</name>
</gene>
<sequence length="172" mass="17402">MSGLGGRQSWSVLRRGSGSPPAIVSAYSAGSMVPLRSGAMPGLPPGCPPTGGAVTARDAGDAVGVRALPVDAAGRADTRAALRVRVTERLRRRPLLLGLPGRLRRLGLVAGAVVHGVYGVHAVHGVVLVVVRRARRVPGPAARCRPDPVLGGPRGCLVDQVASGSAGAARPT</sequence>
<keyword evidence="2" id="KW-0472">Membrane</keyword>
<evidence type="ECO:0000256" key="2">
    <source>
        <dbReference type="SAM" id="Phobius"/>
    </source>
</evidence>
<dbReference type="AlphaFoldDB" id="A0A100Y2U9"/>
<accession>A0A100Y2U9</accession>
<evidence type="ECO:0000256" key="1">
    <source>
        <dbReference type="SAM" id="MobiDB-lite"/>
    </source>
</evidence>
<feature type="transmembrane region" description="Helical" evidence="2">
    <location>
        <begin position="106"/>
        <end position="131"/>
    </location>
</feature>
<organism evidence="3 4">
    <name type="scientific">Streptomyces kanasensis</name>
    <dbReference type="NCBI Taxonomy" id="936756"/>
    <lineage>
        <taxon>Bacteria</taxon>
        <taxon>Bacillati</taxon>
        <taxon>Actinomycetota</taxon>
        <taxon>Actinomycetes</taxon>
        <taxon>Kitasatosporales</taxon>
        <taxon>Streptomycetaceae</taxon>
        <taxon>Streptomyces</taxon>
    </lineage>
</organism>
<keyword evidence="4" id="KW-1185">Reference proteome</keyword>